<evidence type="ECO:0000313" key="1">
    <source>
        <dbReference type="EMBL" id="KAK4566286.1"/>
    </source>
</evidence>
<sequence>MSSKFMTILIALDHAIVRRIDPTHLHENAIETMSIVSSWRNNLL</sequence>
<organism evidence="1 2">
    <name type="scientific">Quercus rubra</name>
    <name type="common">Northern red oak</name>
    <name type="synonym">Quercus borealis</name>
    <dbReference type="NCBI Taxonomy" id="3512"/>
    <lineage>
        <taxon>Eukaryota</taxon>
        <taxon>Viridiplantae</taxon>
        <taxon>Streptophyta</taxon>
        <taxon>Embryophyta</taxon>
        <taxon>Tracheophyta</taxon>
        <taxon>Spermatophyta</taxon>
        <taxon>Magnoliopsida</taxon>
        <taxon>eudicotyledons</taxon>
        <taxon>Gunneridae</taxon>
        <taxon>Pentapetalae</taxon>
        <taxon>rosids</taxon>
        <taxon>fabids</taxon>
        <taxon>Fagales</taxon>
        <taxon>Fagaceae</taxon>
        <taxon>Quercus</taxon>
    </lineage>
</organism>
<protein>
    <submittedName>
        <fullName evidence="1">Uncharacterized protein</fullName>
    </submittedName>
</protein>
<evidence type="ECO:0000313" key="2">
    <source>
        <dbReference type="Proteomes" id="UP001324115"/>
    </source>
</evidence>
<name>A0AAN7I9Y3_QUERU</name>
<proteinExistence type="predicted"/>
<comment type="caution">
    <text evidence="1">The sequence shown here is derived from an EMBL/GenBank/DDBJ whole genome shotgun (WGS) entry which is preliminary data.</text>
</comment>
<gene>
    <name evidence="1" type="ORF">RGQ29_002503</name>
</gene>
<keyword evidence="2" id="KW-1185">Reference proteome</keyword>
<dbReference type="AlphaFoldDB" id="A0AAN7I9Y3"/>
<reference evidence="1 2" key="1">
    <citation type="journal article" date="2023" name="G3 (Bethesda)">
        <title>A haplotype-resolved chromosome-scale genome for Quercus rubra L. provides insights into the genetics of adaptive traits for red oak species.</title>
        <authorList>
            <person name="Kapoor B."/>
            <person name="Jenkins J."/>
            <person name="Schmutz J."/>
            <person name="Zhebentyayeva T."/>
            <person name="Kuelheim C."/>
            <person name="Coggeshall M."/>
            <person name="Heim C."/>
            <person name="Lasky J.R."/>
            <person name="Leites L."/>
            <person name="Islam-Faridi N."/>
            <person name="Romero-Severson J."/>
            <person name="DeLeo V.L."/>
            <person name="Lucas S.M."/>
            <person name="Lazic D."/>
            <person name="Gailing O."/>
            <person name="Carlson J."/>
            <person name="Staton M."/>
        </authorList>
    </citation>
    <scope>NUCLEOTIDE SEQUENCE [LARGE SCALE GENOMIC DNA]</scope>
    <source>
        <strain evidence="1">Pseudo-F2</strain>
    </source>
</reference>
<dbReference type="Proteomes" id="UP001324115">
    <property type="component" value="Unassembled WGS sequence"/>
</dbReference>
<dbReference type="EMBL" id="JAXUIC010000010">
    <property type="protein sequence ID" value="KAK4566286.1"/>
    <property type="molecule type" value="Genomic_DNA"/>
</dbReference>
<accession>A0AAN7I9Y3</accession>